<dbReference type="FunFam" id="3.20.20.140:FF:000016">
    <property type="entry name" value="Adenine deaminase"/>
    <property type="match status" value="1"/>
</dbReference>
<dbReference type="InterPro" id="IPR032466">
    <property type="entry name" value="Metal_Hydrolase"/>
</dbReference>
<protein>
    <recommendedName>
        <fullName evidence="7 8">Adenine deaminase</fullName>
        <shortName evidence="8">Adenase</shortName>
        <shortName evidence="8">Adenine aminase</shortName>
        <ecNumber evidence="3 8">3.5.4.2</ecNumber>
    </recommendedName>
</protein>
<dbReference type="InterPro" id="IPR006679">
    <property type="entry name" value="Adenine_deam"/>
</dbReference>
<sequence>MELSFLQSEEFRQSVVQQQERIQAAAGKKQPDMILKDAGIVNVFTGELEFGDVAVYKGRIVGIGRYAQQELPDKSQTRVIDCRNKFIAPGFLDGHIHIESSMLSPKAFAEAVVPHGTTSVITDPHEIVNVAGKAGLRYMLKESEELPVTVCIMLPSCVPATPLEESGAVIQAEELLEFMGEERVLGLAEVMDYLGIVRGDRELIKKLELARRYGKIADGHAPGLKGKEVNAYCTAGIESDHECSEKAEALEKLRRGQWIMIREGTAARNMESLKDLLKPPYSNRCMLVTDDRHPGDLIRTGHLDYLLRKAVEYGANPVTAIQMVTLHPAQYFGLKNRGAIAPGYYADMVILKDLVHFTVDSVYKEGKLVAKEGKLIEKEGKLVAKEGKLVEKEGKLVAKEGKLGEKDEIFIEKDGRAVGEGGPGEGSSGKLSGTDSLLAEDRKKIFQSIHCRELKPSDFYFKGEGRFKRIMELIPGELITKELILPCEEEENYLSGIRVPEDIIKLAVIERHLNTGHIGIGLMKGYGLQAGAVASSIAHDSHNIIVAGTTEEDMSLAANRVRANNGGLAVVKAGKVLGELPLPIGGLMSEESAVAVDKILEKLKQETYKLGIREGIDPFMTLAFLSLSVIPKIKLTTKGLADAETQEILPVYF</sequence>
<dbReference type="GO" id="GO:0000034">
    <property type="term" value="F:adenine deaminase activity"/>
    <property type="evidence" value="ECO:0007669"/>
    <property type="project" value="UniProtKB-UniRule"/>
</dbReference>
<dbReference type="CDD" id="cd01295">
    <property type="entry name" value="AdeC"/>
    <property type="match status" value="1"/>
</dbReference>
<comment type="catalytic activity">
    <reaction evidence="6 8">
        <text>adenine + H2O + H(+) = hypoxanthine + NH4(+)</text>
        <dbReference type="Rhea" id="RHEA:23688"/>
        <dbReference type="ChEBI" id="CHEBI:15377"/>
        <dbReference type="ChEBI" id="CHEBI:15378"/>
        <dbReference type="ChEBI" id="CHEBI:16708"/>
        <dbReference type="ChEBI" id="CHEBI:17368"/>
        <dbReference type="ChEBI" id="CHEBI:28938"/>
        <dbReference type="EC" id="3.5.4.2"/>
    </reaction>
</comment>
<organism evidence="11 12">
    <name type="scientific">Anaerocolumna jejuensis DSM 15929</name>
    <dbReference type="NCBI Taxonomy" id="1121322"/>
    <lineage>
        <taxon>Bacteria</taxon>
        <taxon>Bacillati</taxon>
        <taxon>Bacillota</taxon>
        <taxon>Clostridia</taxon>
        <taxon>Lachnospirales</taxon>
        <taxon>Lachnospiraceae</taxon>
        <taxon>Anaerocolumna</taxon>
    </lineage>
</organism>
<dbReference type="EC" id="3.5.4.2" evidence="3 8"/>
<evidence type="ECO:0000256" key="7">
    <source>
        <dbReference type="ARBA" id="ARBA00069718"/>
    </source>
</evidence>
<dbReference type="OrthoDB" id="9775607at2"/>
<dbReference type="InterPro" id="IPR006680">
    <property type="entry name" value="Amidohydro-rel"/>
</dbReference>
<dbReference type="SUPFAM" id="SSF51338">
    <property type="entry name" value="Composite domain of metallo-dependent hydrolases"/>
    <property type="match status" value="1"/>
</dbReference>
<comment type="similarity">
    <text evidence="2 8">Belongs to the metallo-dependent hydrolases superfamily. Adenine deaminase family.</text>
</comment>
<dbReference type="Gene3D" id="3.20.20.140">
    <property type="entry name" value="Metal-dependent hydrolases"/>
    <property type="match status" value="1"/>
</dbReference>
<evidence type="ECO:0000259" key="10">
    <source>
        <dbReference type="Pfam" id="PF13382"/>
    </source>
</evidence>
<evidence type="ECO:0000256" key="3">
    <source>
        <dbReference type="ARBA" id="ARBA00012782"/>
    </source>
</evidence>
<evidence type="ECO:0000256" key="1">
    <source>
        <dbReference type="ARBA" id="ARBA00001936"/>
    </source>
</evidence>
<proteinExistence type="inferred from homology"/>
<dbReference type="InterPro" id="IPR026912">
    <property type="entry name" value="Adenine_deam_C"/>
</dbReference>
<feature type="domain" description="Adenine deaminase C-terminal" evidence="10">
    <location>
        <begin position="478"/>
        <end position="646"/>
    </location>
</feature>
<accession>A0A1M6YYF5</accession>
<dbReference type="Proteomes" id="UP000184386">
    <property type="component" value="Unassembled WGS sequence"/>
</dbReference>
<gene>
    <name evidence="8" type="primary">ade</name>
    <name evidence="11" type="ORF">SAMN02745136_04417</name>
</gene>
<comment type="cofactor">
    <cofactor evidence="1 8">
        <name>Mn(2+)</name>
        <dbReference type="ChEBI" id="CHEBI:29035"/>
    </cofactor>
</comment>
<dbReference type="PANTHER" id="PTHR11113">
    <property type="entry name" value="N-ACETYLGLUCOSAMINE-6-PHOSPHATE DEACETYLASE"/>
    <property type="match status" value="1"/>
</dbReference>
<keyword evidence="5 8" id="KW-0464">Manganese</keyword>
<reference evidence="11 12" key="1">
    <citation type="submission" date="2016-11" db="EMBL/GenBank/DDBJ databases">
        <authorList>
            <person name="Jaros S."/>
            <person name="Januszkiewicz K."/>
            <person name="Wedrychowicz H."/>
        </authorList>
    </citation>
    <scope>NUCLEOTIDE SEQUENCE [LARGE SCALE GENOMIC DNA]</scope>
    <source>
        <strain evidence="11 12">DSM 15929</strain>
    </source>
</reference>
<dbReference type="GO" id="GO:0006146">
    <property type="term" value="P:adenine catabolic process"/>
    <property type="evidence" value="ECO:0007669"/>
    <property type="project" value="InterPro"/>
</dbReference>
<evidence type="ECO:0000256" key="5">
    <source>
        <dbReference type="ARBA" id="ARBA00023211"/>
    </source>
</evidence>
<evidence type="ECO:0000259" key="9">
    <source>
        <dbReference type="Pfam" id="PF01979"/>
    </source>
</evidence>
<evidence type="ECO:0000256" key="8">
    <source>
        <dbReference type="HAMAP-Rule" id="MF_01518"/>
    </source>
</evidence>
<dbReference type="AlphaFoldDB" id="A0A1M6YYF5"/>
<dbReference type="EMBL" id="FRAC01000027">
    <property type="protein sequence ID" value="SHL23099.1"/>
    <property type="molecule type" value="Genomic_DNA"/>
</dbReference>
<keyword evidence="4 8" id="KW-0378">Hydrolase</keyword>
<dbReference type="Gene3D" id="2.30.40.10">
    <property type="entry name" value="Urease, subunit C, domain 1"/>
    <property type="match status" value="1"/>
</dbReference>
<dbReference type="HAMAP" id="MF_01518">
    <property type="entry name" value="Adenine_deamin"/>
    <property type="match status" value="1"/>
</dbReference>
<feature type="domain" description="Amidohydrolase-related" evidence="9">
    <location>
        <begin position="86"/>
        <end position="369"/>
    </location>
</feature>
<keyword evidence="12" id="KW-1185">Reference proteome</keyword>
<dbReference type="Pfam" id="PF13382">
    <property type="entry name" value="Adenine_deam_C"/>
    <property type="match status" value="1"/>
</dbReference>
<dbReference type="STRING" id="1121322.SAMN02745136_04417"/>
<name>A0A1M6YYF5_9FIRM</name>
<dbReference type="PANTHER" id="PTHR11113:SF2">
    <property type="entry name" value="ADENINE DEAMINASE"/>
    <property type="match status" value="1"/>
</dbReference>
<evidence type="ECO:0000256" key="4">
    <source>
        <dbReference type="ARBA" id="ARBA00022801"/>
    </source>
</evidence>
<evidence type="ECO:0000313" key="12">
    <source>
        <dbReference type="Proteomes" id="UP000184386"/>
    </source>
</evidence>
<dbReference type="RefSeq" id="WP_073279198.1">
    <property type="nucleotide sequence ID" value="NZ_FRAC01000027.1"/>
</dbReference>
<evidence type="ECO:0000256" key="6">
    <source>
        <dbReference type="ARBA" id="ARBA00047720"/>
    </source>
</evidence>
<dbReference type="SUPFAM" id="SSF51556">
    <property type="entry name" value="Metallo-dependent hydrolases"/>
    <property type="match status" value="1"/>
</dbReference>
<dbReference type="InterPro" id="IPR011059">
    <property type="entry name" value="Metal-dep_hydrolase_composite"/>
</dbReference>
<evidence type="ECO:0000256" key="2">
    <source>
        <dbReference type="ARBA" id="ARBA00006773"/>
    </source>
</evidence>
<evidence type="ECO:0000313" key="11">
    <source>
        <dbReference type="EMBL" id="SHL23099.1"/>
    </source>
</evidence>
<dbReference type="Pfam" id="PF01979">
    <property type="entry name" value="Amidohydro_1"/>
    <property type="match status" value="1"/>
</dbReference>